<dbReference type="PANTHER" id="PTHR43212:SF3">
    <property type="entry name" value="QUERCETIN 2,3-DIOXYGENASE"/>
    <property type="match status" value="1"/>
</dbReference>
<dbReference type="SUPFAM" id="SSF51182">
    <property type="entry name" value="RmlC-like cupins"/>
    <property type="match status" value="1"/>
</dbReference>
<name>A0ABS7ZKH1_9GAMM</name>
<sequence>MMVFRPADERGQADFGWLNSAHTFSFGEYYDPQHMGFSALRVINDDRVAPAAGFATHGHRNMEIISLVLSGQIAHRDSAGNQRVLPAGEFQLMSAGSGIRHSEFNASTAEPLHFLQIWIQPDELNTEPGYQQAAFDRQAAVQPVITADGRDGTLSIRQDAVVSHVRLLEDTEVVDMSADRAYYLHVIDGPLLLNGQGDDVTEKYLQAGDGVAITAEAGIVLSGNGAQALLFDLPGIR</sequence>
<comment type="similarity">
    <text evidence="1 2">Belongs to the pirin family.</text>
</comment>
<evidence type="ECO:0000256" key="2">
    <source>
        <dbReference type="RuleBase" id="RU003457"/>
    </source>
</evidence>
<reference evidence="5 6" key="1">
    <citation type="submission" date="2020-12" db="EMBL/GenBank/DDBJ databases">
        <title>Novel Thalassolituus-related marine hydrocarbonoclastic bacteria mediated algae-derived hydrocarbons mineralization in twilight zone of the northern South China Sea.</title>
        <authorList>
            <person name="Dong C."/>
        </authorList>
    </citation>
    <scope>NUCLEOTIDE SEQUENCE [LARGE SCALE GENOMIC DNA]</scope>
    <source>
        <strain evidence="5 6">IMCC1826</strain>
    </source>
</reference>
<dbReference type="Proteomes" id="UP000714380">
    <property type="component" value="Unassembled WGS sequence"/>
</dbReference>
<organism evidence="5 6">
    <name type="scientific">Thalassolituus marinus</name>
    <dbReference type="NCBI Taxonomy" id="671053"/>
    <lineage>
        <taxon>Bacteria</taxon>
        <taxon>Pseudomonadati</taxon>
        <taxon>Pseudomonadota</taxon>
        <taxon>Gammaproteobacteria</taxon>
        <taxon>Oceanospirillales</taxon>
        <taxon>Oceanospirillaceae</taxon>
        <taxon>Thalassolituus</taxon>
    </lineage>
</organism>
<dbReference type="InterPro" id="IPR041602">
    <property type="entry name" value="Quercetinase_C"/>
</dbReference>
<dbReference type="EMBL" id="JAEDAH010000005">
    <property type="protein sequence ID" value="MCA6062215.1"/>
    <property type="molecule type" value="Genomic_DNA"/>
</dbReference>
<proteinExistence type="inferred from homology"/>
<dbReference type="RefSeq" id="WP_225670938.1">
    <property type="nucleotide sequence ID" value="NZ_JAEDAH010000005.1"/>
</dbReference>
<dbReference type="PIRSF" id="PIRSF006232">
    <property type="entry name" value="Pirin"/>
    <property type="match status" value="1"/>
</dbReference>
<evidence type="ECO:0000256" key="1">
    <source>
        <dbReference type="ARBA" id="ARBA00008416"/>
    </source>
</evidence>
<accession>A0ABS7ZKH1</accession>
<dbReference type="Pfam" id="PF17954">
    <property type="entry name" value="Pirin_C_2"/>
    <property type="match status" value="1"/>
</dbReference>
<feature type="domain" description="Quercetin 2,3-dioxygenase C-terminal cupin" evidence="4">
    <location>
        <begin position="144"/>
        <end position="233"/>
    </location>
</feature>
<dbReference type="InterPro" id="IPR012093">
    <property type="entry name" value="Pirin"/>
</dbReference>
<dbReference type="PANTHER" id="PTHR43212">
    <property type="entry name" value="QUERCETIN 2,3-DIOXYGENASE"/>
    <property type="match status" value="1"/>
</dbReference>
<dbReference type="InterPro" id="IPR003829">
    <property type="entry name" value="Pirin_N_dom"/>
</dbReference>
<comment type="caution">
    <text evidence="5">The sequence shown here is derived from an EMBL/GenBank/DDBJ whole genome shotgun (WGS) entry which is preliminary data.</text>
</comment>
<dbReference type="InterPro" id="IPR014710">
    <property type="entry name" value="RmlC-like_jellyroll"/>
</dbReference>
<evidence type="ECO:0000259" key="4">
    <source>
        <dbReference type="Pfam" id="PF17954"/>
    </source>
</evidence>
<evidence type="ECO:0000259" key="3">
    <source>
        <dbReference type="Pfam" id="PF02678"/>
    </source>
</evidence>
<protein>
    <submittedName>
        <fullName evidence="5">Pirin family protein</fullName>
    </submittedName>
</protein>
<dbReference type="InterPro" id="IPR011051">
    <property type="entry name" value="RmlC_Cupin_sf"/>
</dbReference>
<evidence type="ECO:0000313" key="5">
    <source>
        <dbReference type="EMBL" id="MCA6062215.1"/>
    </source>
</evidence>
<dbReference type="CDD" id="cd02910">
    <property type="entry name" value="cupin_Yhhw_N"/>
    <property type="match status" value="1"/>
</dbReference>
<keyword evidence="6" id="KW-1185">Reference proteome</keyword>
<gene>
    <name evidence="5" type="ORF">I9W95_01200</name>
</gene>
<evidence type="ECO:0000313" key="6">
    <source>
        <dbReference type="Proteomes" id="UP000714380"/>
    </source>
</evidence>
<dbReference type="Gene3D" id="2.60.120.10">
    <property type="entry name" value="Jelly Rolls"/>
    <property type="match status" value="2"/>
</dbReference>
<feature type="domain" description="Pirin N-terminal" evidence="3">
    <location>
        <begin position="7"/>
        <end position="119"/>
    </location>
</feature>
<dbReference type="Pfam" id="PF02678">
    <property type="entry name" value="Pirin"/>
    <property type="match status" value="1"/>
</dbReference>